<feature type="region of interest" description="Disordered" evidence="1">
    <location>
        <begin position="25"/>
        <end position="77"/>
    </location>
</feature>
<proteinExistence type="predicted"/>
<dbReference type="Proteomes" id="UP000825729">
    <property type="component" value="Unassembled WGS sequence"/>
</dbReference>
<accession>A0AAV7DYQ4</accession>
<name>A0AAV7DYQ4_ARIFI</name>
<reference evidence="2 3" key="1">
    <citation type="submission" date="2021-07" db="EMBL/GenBank/DDBJ databases">
        <title>The Aristolochia fimbriata genome: insights into angiosperm evolution, floral development and chemical biosynthesis.</title>
        <authorList>
            <person name="Jiao Y."/>
        </authorList>
    </citation>
    <scope>NUCLEOTIDE SEQUENCE [LARGE SCALE GENOMIC DNA]</scope>
    <source>
        <strain evidence="2">IBCAS-2021</strain>
        <tissue evidence="2">Leaf</tissue>
    </source>
</reference>
<evidence type="ECO:0000313" key="3">
    <source>
        <dbReference type="Proteomes" id="UP000825729"/>
    </source>
</evidence>
<comment type="caution">
    <text evidence="2">The sequence shown here is derived from an EMBL/GenBank/DDBJ whole genome shotgun (WGS) entry which is preliminary data.</text>
</comment>
<protein>
    <submittedName>
        <fullName evidence="2">Uncharacterized protein</fullName>
    </submittedName>
</protein>
<organism evidence="2 3">
    <name type="scientific">Aristolochia fimbriata</name>
    <name type="common">White veined hardy Dutchman's pipe vine</name>
    <dbReference type="NCBI Taxonomy" id="158543"/>
    <lineage>
        <taxon>Eukaryota</taxon>
        <taxon>Viridiplantae</taxon>
        <taxon>Streptophyta</taxon>
        <taxon>Embryophyta</taxon>
        <taxon>Tracheophyta</taxon>
        <taxon>Spermatophyta</taxon>
        <taxon>Magnoliopsida</taxon>
        <taxon>Magnoliidae</taxon>
        <taxon>Piperales</taxon>
        <taxon>Aristolochiaceae</taxon>
        <taxon>Aristolochia</taxon>
    </lineage>
</organism>
<gene>
    <name evidence="2" type="ORF">H6P81_017579</name>
</gene>
<keyword evidence="3" id="KW-1185">Reference proteome</keyword>
<dbReference type="AlphaFoldDB" id="A0AAV7DYQ4"/>
<evidence type="ECO:0000256" key="1">
    <source>
        <dbReference type="SAM" id="MobiDB-lite"/>
    </source>
</evidence>
<dbReference type="EMBL" id="JAINDJ010000007">
    <property type="protein sequence ID" value="KAG9441725.1"/>
    <property type="molecule type" value="Genomic_DNA"/>
</dbReference>
<evidence type="ECO:0000313" key="2">
    <source>
        <dbReference type="EMBL" id="KAG9441725.1"/>
    </source>
</evidence>
<feature type="region of interest" description="Disordered" evidence="1">
    <location>
        <begin position="95"/>
        <end position="120"/>
    </location>
</feature>
<sequence>MDPFGEDIGEGAIPPNQRCLLESIRFPGESQDSEACSSPDEDDCSSRDRHQIHPGSVFPDLRSDRDPGNAPDSSTNFLEQNLDNADEAPGAAELPLVESDAVARRSSSSSLNSEEETEIRNGMVRQFGDVDLGLVSGGNIINNNGVQSTLCSKVQILAEENAPGTLILQSDDFRRDSYVPHKFGSQKNTPKSCSDVSFDLLSGQGSSRSSISHTSVEEISVNCGSEQVDSSAMFVDQSPKYDKKATMAASGDSFAKIQSAKKVGAGNVVPKDISRPPLTFLQAINVLTTKSDRSIGDKPMLEVMGTAGYTFTEARRVSGCENEIAFLVFISFCKKVTKAGAYPM</sequence>